<organism evidence="2 3">
    <name type="scientific">Mycena albidolilacea</name>
    <dbReference type="NCBI Taxonomy" id="1033008"/>
    <lineage>
        <taxon>Eukaryota</taxon>
        <taxon>Fungi</taxon>
        <taxon>Dikarya</taxon>
        <taxon>Basidiomycota</taxon>
        <taxon>Agaricomycotina</taxon>
        <taxon>Agaricomycetes</taxon>
        <taxon>Agaricomycetidae</taxon>
        <taxon>Agaricales</taxon>
        <taxon>Marasmiineae</taxon>
        <taxon>Mycenaceae</taxon>
        <taxon>Mycena</taxon>
    </lineage>
</organism>
<evidence type="ECO:0000313" key="3">
    <source>
        <dbReference type="Proteomes" id="UP001218218"/>
    </source>
</evidence>
<comment type="caution">
    <text evidence="2">The sequence shown here is derived from an EMBL/GenBank/DDBJ whole genome shotgun (WGS) entry which is preliminary data.</text>
</comment>
<reference evidence="2" key="1">
    <citation type="submission" date="2023-03" db="EMBL/GenBank/DDBJ databases">
        <title>Massive genome expansion in bonnet fungi (Mycena s.s.) driven by repeated elements and novel gene families across ecological guilds.</title>
        <authorList>
            <consortium name="Lawrence Berkeley National Laboratory"/>
            <person name="Harder C.B."/>
            <person name="Miyauchi S."/>
            <person name="Viragh M."/>
            <person name="Kuo A."/>
            <person name="Thoen E."/>
            <person name="Andreopoulos B."/>
            <person name="Lu D."/>
            <person name="Skrede I."/>
            <person name="Drula E."/>
            <person name="Henrissat B."/>
            <person name="Morin E."/>
            <person name="Kohler A."/>
            <person name="Barry K."/>
            <person name="LaButti K."/>
            <person name="Morin E."/>
            <person name="Salamov A."/>
            <person name="Lipzen A."/>
            <person name="Mereny Z."/>
            <person name="Hegedus B."/>
            <person name="Baldrian P."/>
            <person name="Stursova M."/>
            <person name="Weitz H."/>
            <person name="Taylor A."/>
            <person name="Grigoriev I.V."/>
            <person name="Nagy L.G."/>
            <person name="Martin F."/>
            <person name="Kauserud H."/>
        </authorList>
    </citation>
    <scope>NUCLEOTIDE SEQUENCE</scope>
    <source>
        <strain evidence="2">CBHHK002</strain>
    </source>
</reference>
<gene>
    <name evidence="2" type="ORF">DFH08DRAFT_884824</name>
</gene>
<dbReference type="InterPro" id="IPR024752">
    <property type="entry name" value="Myb/SANT-like_dom"/>
</dbReference>
<dbReference type="EMBL" id="JARIHO010000041">
    <property type="protein sequence ID" value="KAJ7327598.1"/>
    <property type="molecule type" value="Genomic_DNA"/>
</dbReference>
<protein>
    <recommendedName>
        <fullName evidence="1">Myb/SANT-like domain-containing protein</fullName>
    </recommendedName>
</protein>
<accession>A0AAD6ZL39</accession>
<dbReference type="AlphaFoldDB" id="A0AAD6ZL39"/>
<sequence>MAPKSAEDTIPKAVWTEDECIALIDGLIAKKSTHQSGNGWKPSVWAGVVALVAAANPDTSPKKDETKCISKINYLKEKFEAYLFIKKYSGIGWDDEDHHATTTEEVMKTFLEVRILLCNWFLCTRLLCRTSPIRCYYQRTTSAAEPTLIRTSSMSAVFDLYQLLMPVFLCRRTAPNTSDASRHPAPITQN</sequence>
<dbReference type="Pfam" id="PF12776">
    <property type="entry name" value="Myb_DNA-bind_3"/>
    <property type="match status" value="1"/>
</dbReference>
<name>A0AAD6ZL39_9AGAR</name>
<evidence type="ECO:0000259" key="1">
    <source>
        <dbReference type="Pfam" id="PF12776"/>
    </source>
</evidence>
<feature type="domain" description="Myb/SANT-like" evidence="1">
    <location>
        <begin position="15"/>
        <end position="106"/>
    </location>
</feature>
<proteinExistence type="predicted"/>
<dbReference type="Proteomes" id="UP001218218">
    <property type="component" value="Unassembled WGS sequence"/>
</dbReference>
<keyword evidence="3" id="KW-1185">Reference proteome</keyword>
<evidence type="ECO:0000313" key="2">
    <source>
        <dbReference type="EMBL" id="KAJ7327598.1"/>
    </source>
</evidence>